<dbReference type="RefSeq" id="WP_003588582.1">
    <property type="nucleotide sequence ID" value="NZ_BAYM01000035.1"/>
</dbReference>
<dbReference type="PROSITE" id="PS51273">
    <property type="entry name" value="GATASE_TYPE_1"/>
    <property type="match status" value="1"/>
</dbReference>
<gene>
    <name evidence="2" type="ORF">LC0644_0492</name>
</gene>
<dbReference type="GO" id="GO:0005829">
    <property type="term" value="C:cytosol"/>
    <property type="evidence" value="ECO:0007669"/>
    <property type="project" value="TreeGrafter"/>
</dbReference>
<dbReference type="InterPro" id="IPR029062">
    <property type="entry name" value="Class_I_gatase-like"/>
</dbReference>
<sequence length="206" mass="22501">MKLTVMQHTDTEDLGTIKDWAADKQVDMVTYRPDQGDPIAQLNPAEMDGLILLGGPMSVNDDFDWLAAERILIRSLNKLGRPVLGICLGAQQITKAFGANVYRMPQPEEGIGTVRGTDGALLNVFHWHGEAMSRLPGSTLLYENEHALQGFAYHDHIVGFQFHLEVTPDMIAEIGAAAGKPQGPVNPGILDHGHQVLAATLDRLFL</sequence>
<dbReference type="Pfam" id="PF00117">
    <property type="entry name" value="GATase"/>
    <property type="match status" value="1"/>
</dbReference>
<evidence type="ECO:0000313" key="3">
    <source>
        <dbReference type="Proteomes" id="UP000032552"/>
    </source>
</evidence>
<dbReference type="InterPro" id="IPR044992">
    <property type="entry name" value="ChyE-like"/>
</dbReference>
<feature type="domain" description="Glutamine amidotransferase" evidence="1">
    <location>
        <begin position="41"/>
        <end position="168"/>
    </location>
</feature>
<dbReference type="AlphaFoldDB" id="A0A0C9QB74"/>
<dbReference type="Gene3D" id="3.40.50.880">
    <property type="match status" value="1"/>
</dbReference>
<dbReference type="InterPro" id="IPR017926">
    <property type="entry name" value="GATASE"/>
</dbReference>
<dbReference type="SUPFAM" id="SSF52317">
    <property type="entry name" value="Class I glutamine amidotransferase-like"/>
    <property type="match status" value="1"/>
</dbReference>
<dbReference type="EMBL" id="BAYM01000035">
    <property type="protein sequence ID" value="GAN35903.1"/>
    <property type="molecule type" value="Genomic_DNA"/>
</dbReference>
<dbReference type="PANTHER" id="PTHR42695">
    <property type="entry name" value="GLUTAMINE AMIDOTRANSFERASE YLR126C-RELATED"/>
    <property type="match status" value="1"/>
</dbReference>
<protein>
    <submittedName>
        <fullName evidence="2">GMP synthase</fullName>
    </submittedName>
</protein>
<dbReference type="Proteomes" id="UP000032552">
    <property type="component" value="Unassembled WGS sequence"/>
</dbReference>
<dbReference type="PANTHER" id="PTHR42695:SF5">
    <property type="entry name" value="GLUTAMINE AMIDOTRANSFERASE YLR126C-RELATED"/>
    <property type="match status" value="1"/>
</dbReference>
<dbReference type="CDD" id="cd01741">
    <property type="entry name" value="GATase1_1"/>
    <property type="match status" value="1"/>
</dbReference>
<accession>A0A0C9QB74</accession>
<evidence type="ECO:0000259" key="1">
    <source>
        <dbReference type="Pfam" id="PF00117"/>
    </source>
</evidence>
<name>A0A0C9QB74_LACPA</name>
<reference evidence="3" key="1">
    <citation type="submission" date="2014-05" db="EMBL/GenBank/DDBJ databases">
        <title>Whole genome sequencing of Lactobacillus casei NRIC0644.</title>
        <authorList>
            <person name="Atarashi H."/>
            <person name="Yoshida Y."/>
            <person name="Fujimura S."/>
            <person name="Tanaka N."/>
            <person name="Shiwa Y."/>
            <person name="Yoshikawa H."/>
            <person name="Okada S."/>
            <person name="Nakagawa J."/>
        </authorList>
    </citation>
    <scope>NUCLEOTIDE SEQUENCE [LARGE SCALE GENOMIC DNA]</scope>
    <source>
        <strain evidence="3">NRIC0644</strain>
    </source>
</reference>
<comment type="caution">
    <text evidence="2">The sequence shown here is derived from an EMBL/GenBank/DDBJ whole genome shotgun (WGS) entry which is preliminary data.</text>
</comment>
<evidence type="ECO:0000313" key="2">
    <source>
        <dbReference type="EMBL" id="GAN35903.1"/>
    </source>
</evidence>
<organism evidence="2 3">
    <name type="scientific">Lacticaseibacillus paracasei NRIC 0644</name>
    <dbReference type="NCBI Taxonomy" id="1435038"/>
    <lineage>
        <taxon>Bacteria</taxon>
        <taxon>Bacillati</taxon>
        <taxon>Bacillota</taxon>
        <taxon>Bacilli</taxon>
        <taxon>Lactobacillales</taxon>
        <taxon>Lactobacillaceae</taxon>
        <taxon>Lacticaseibacillus</taxon>
    </lineage>
</organism>
<proteinExistence type="predicted"/>